<dbReference type="OrthoDB" id="672913at2"/>
<dbReference type="RefSeq" id="WP_095719279.1">
    <property type="nucleotide sequence ID" value="NZ_NTGA01000034.1"/>
</dbReference>
<accession>A0A2A2WLA9</accession>
<protein>
    <recommendedName>
        <fullName evidence="1">SnoaL-like domain-containing protein</fullName>
    </recommendedName>
</protein>
<dbReference type="InterPro" id="IPR037401">
    <property type="entry name" value="SnoaL-like"/>
</dbReference>
<dbReference type="Proteomes" id="UP000218810">
    <property type="component" value="Unassembled WGS sequence"/>
</dbReference>
<proteinExistence type="predicted"/>
<dbReference type="PANTHER" id="PTHR38436">
    <property type="entry name" value="POLYKETIDE CYCLASE SNOAL-LIKE DOMAIN"/>
    <property type="match status" value="1"/>
</dbReference>
<feature type="domain" description="SnoaL-like" evidence="1">
    <location>
        <begin position="9"/>
        <end position="113"/>
    </location>
</feature>
<keyword evidence="3" id="KW-1185">Reference proteome</keyword>
<dbReference type="GO" id="GO:0030638">
    <property type="term" value="P:polyketide metabolic process"/>
    <property type="evidence" value="ECO:0007669"/>
    <property type="project" value="InterPro"/>
</dbReference>
<sequence length="136" mass="14609">MSDTRAVIDQHITAFNDRTPDAEPWADTAEMVTPGGTFTGREGVLGFLAVFQQAFSDGTLRIHSAVIDGGDASVEGSFEGTHDGILQSPAGPVEATGKPVTFRWSATYRVEGTQLMSEHLYFDQFDFLGQLGLLPG</sequence>
<dbReference type="AlphaFoldDB" id="A0A2A2WLA9"/>
<gene>
    <name evidence="2" type="ORF">CEY15_16110</name>
</gene>
<dbReference type="EMBL" id="NTGA01000034">
    <property type="protein sequence ID" value="PAY21961.1"/>
    <property type="molecule type" value="Genomic_DNA"/>
</dbReference>
<dbReference type="PANTHER" id="PTHR38436:SF1">
    <property type="entry name" value="ESTER CYCLASE"/>
    <property type="match status" value="1"/>
</dbReference>
<evidence type="ECO:0000259" key="1">
    <source>
        <dbReference type="Pfam" id="PF12680"/>
    </source>
</evidence>
<evidence type="ECO:0000313" key="3">
    <source>
        <dbReference type="Proteomes" id="UP000218810"/>
    </source>
</evidence>
<dbReference type="Pfam" id="PF12680">
    <property type="entry name" value="SnoaL_2"/>
    <property type="match status" value="1"/>
</dbReference>
<dbReference type="SUPFAM" id="SSF54427">
    <property type="entry name" value="NTF2-like"/>
    <property type="match status" value="1"/>
</dbReference>
<reference evidence="3" key="1">
    <citation type="submission" date="2017-09" db="EMBL/GenBank/DDBJ databases">
        <authorList>
            <person name="Zhang Y."/>
            <person name="Huang X."/>
            <person name="Liu J."/>
            <person name="Lu L."/>
            <person name="Peng K."/>
        </authorList>
    </citation>
    <scope>NUCLEOTIDE SEQUENCE [LARGE SCALE GENOMIC DNA]</scope>
    <source>
        <strain evidence="3">S-XJ-1</strain>
    </source>
</reference>
<name>A0A2A2WLA9_9ACTN</name>
<dbReference type="Gene3D" id="3.10.450.50">
    <property type="match status" value="1"/>
</dbReference>
<comment type="caution">
    <text evidence="2">The sequence shown here is derived from an EMBL/GenBank/DDBJ whole genome shotgun (WGS) entry which is preliminary data.</text>
</comment>
<organism evidence="2 3">
    <name type="scientific">Dietzia natronolimnaea</name>
    <dbReference type="NCBI Taxonomy" id="161920"/>
    <lineage>
        <taxon>Bacteria</taxon>
        <taxon>Bacillati</taxon>
        <taxon>Actinomycetota</taxon>
        <taxon>Actinomycetes</taxon>
        <taxon>Mycobacteriales</taxon>
        <taxon>Dietziaceae</taxon>
        <taxon>Dietzia</taxon>
    </lineage>
</organism>
<dbReference type="InterPro" id="IPR009959">
    <property type="entry name" value="Cyclase_SnoaL-like"/>
</dbReference>
<evidence type="ECO:0000313" key="2">
    <source>
        <dbReference type="EMBL" id="PAY21961.1"/>
    </source>
</evidence>
<dbReference type="InterPro" id="IPR032710">
    <property type="entry name" value="NTF2-like_dom_sf"/>
</dbReference>